<name>A0ABU8YRL3_9CYAN</name>
<evidence type="ECO:0000313" key="2">
    <source>
        <dbReference type="EMBL" id="MEK0187053.1"/>
    </source>
</evidence>
<sequence>MSRTLNFHLDENVSNAIAIGLRRYEINVTTTTEAGLLGKPDELHVEFAIAEGRIIFTQDADFLRINQAGLPHNGIIYCHKNSRSIGEILRSLVMIWEYLELDDLTGRVEFI</sequence>
<dbReference type="Proteomes" id="UP001384579">
    <property type="component" value="Unassembled WGS sequence"/>
</dbReference>
<evidence type="ECO:0000313" key="3">
    <source>
        <dbReference type="Proteomes" id="UP001384579"/>
    </source>
</evidence>
<keyword evidence="3" id="KW-1185">Reference proteome</keyword>
<gene>
    <name evidence="2" type="ORF">WMG39_19680</name>
</gene>
<reference evidence="2 3" key="1">
    <citation type="journal article" date="2020" name="Harmful Algae">
        <title>Molecular and morphological characterization of a novel dihydroanatoxin-a producing Microcoleus species (cyanobacteria) from the Russian River, California, USA.</title>
        <authorList>
            <person name="Conklin K.Y."/>
            <person name="Stancheva R."/>
            <person name="Otten T.G."/>
            <person name="Fadness R."/>
            <person name="Boyer G.L."/>
            <person name="Read B."/>
            <person name="Zhang X."/>
            <person name="Sheath R.G."/>
        </authorList>
    </citation>
    <scope>NUCLEOTIDE SEQUENCE [LARGE SCALE GENOMIC DNA]</scope>
    <source>
        <strain evidence="2 3">PTRS2</strain>
    </source>
</reference>
<proteinExistence type="predicted"/>
<dbReference type="Pfam" id="PF18480">
    <property type="entry name" value="DUF5615"/>
    <property type="match status" value="1"/>
</dbReference>
<protein>
    <submittedName>
        <fullName evidence="2">DUF5615 family PIN-like protein</fullName>
    </submittedName>
</protein>
<dbReference type="InterPro" id="IPR041049">
    <property type="entry name" value="DUF5615"/>
</dbReference>
<evidence type="ECO:0000259" key="1">
    <source>
        <dbReference type="Pfam" id="PF18480"/>
    </source>
</evidence>
<comment type="caution">
    <text evidence="2">The sequence shown here is derived from an EMBL/GenBank/DDBJ whole genome shotgun (WGS) entry which is preliminary data.</text>
</comment>
<dbReference type="EMBL" id="JBBLXS010000297">
    <property type="protein sequence ID" value="MEK0187053.1"/>
    <property type="molecule type" value="Genomic_DNA"/>
</dbReference>
<dbReference type="RefSeq" id="WP_340521330.1">
    <property type="nucleotide sequence ID" value="NZ_JBBLXS010000297.1"/>
</dbReference>
<feature type="domain" description="DUF5615" evidence="1">
    <location>
        <begin position="7"/>
        <end position="107"/>
    </location>
</feature>
<organism evidence="2 3">
    <name type="scientific">Microcoleus anatoxicus PTRS2</name>
    <dbReference type="NCBI Taxonomy" id="2705321"/>
    <lineage>
        <taxon>Bacteria</taxon>
        <taxon>Bacillati</taxon>
        <taxon>Cyanobacteriota</taxon>
        <taxon>Cyanophyceae</taxon>
        <taxon>Oscillatoriophycideae</taxon>
        <taxon>Oscillatoriales</taxon>
        <taxon>Microcoleaceae</taxon>
        <taxon>Microcoleus</taxon>
        <taxon>Microcoleus anatoxicus</taxon>
    </lineage>
</organism>
<accession>A0ABU8YRL3</accession>